<dbReference type="PANTHER" id="PTHR32309">
    <property type="entry name" value="TYROSINE-PROTEIN KINASE"/>
    <property type="match status" value="1"/>
</dbReference>
<keyword evidence="1" id="KW-0812">Transmembrane</keyword>
<keyword evidence="1" id="KW-0472">Membrane</keyword>
<keyword evidence="1" id="KW-1133">Transmembrane helix</keyword>
<name>A0A7G6U5C4_9BRAD</name>
<evidence type="ECO:0000313" key="3">
    <source>
        <dbReference type="EMBL" id="QND74206.1"/>
    </source>
</evidence>
<feature type="transmembrane region" description="Helical" evidence="1">
    <location>
        <begin position="55"/>
        <end position="74"/>
    </location>
</feature>
<dbReference type="Proteomes" id="UP000515291">
    <property type="component" value="Chromosome"/>
</dbReference>
<dbReference type="SUPFAM" id="SSF52540">
    <property type="entry name" value="P-loop containing nucleoside triphosphate hydrolases"/>
    <property type="match status" value="1"/>
</dbReference>
<evidence type="ECO:0000313" key="4">
    <source>
        <dbReference type="Proteomes" id="UP000515291"/>
    </source>
</evidence>
<gene>
    <name evidence="3" type="ORF">HB776_25650</name>
</gene>
<dbReference type="Gene3D" id="3.40.50.300">
    <property type="entry name" value="P-loop containing nucleotide triphosphate hydrolases"/>
    <property type="match status" value="1"/>
</dbReference>
<evidence type="ECO:0000259" key="2">
    <source>
        <dbReference type="Pfam" id="PF13614"/>
    </source>
</evidence>
<dbReference type="Pfam" id="PF13614">
    <property type="entry name" value="AAA_31"/>
    <property type="match status" value="1"/>
</dbReference>
<accession>A0A7G6U5C4</accession>
<dbReference type="InterPro" id="IPR027417">
    <property type="entry name" value="P-loop_NTPase"/>
</dbReference>
<dbReference type="RefSeq" id="WP_184512800.1">
    <property type="nucleotide sequence ID" value="NZ_CP050292.1"/>
</dbReference>
<protein>
    <submittedName>
        <fullName evidence="3">AAA family ATPase</fullName>
    </submittedName>
</protein>
<dbReference type="KEGG" id="trb:HB776_25650"/>
<organism evidence="3 4">
    <name type="scientific">Tardiphaga robiniae</name>
    <dbReference type="NCBI Taxonomy" id="943830"/>
    <lineage>
        <taxon>Bacteria</taxon>
        <taxon>Pseudomonadati</taxon>
        <taxon>Pseudomonadota</taxon>
        <taxon>Alphaproteobacteria</taxon>
        <taxon>Hyphomicrobiales</taxon>
        <taxon>Nitrobacteraceae</taxon>
        <taxon>Tardiphaga</taxon>
    </lineage>
</organism>
<feature type="transmembrane region" description="Helical" evidence="1">
    <location>
        <begin position="328"/>
        <end position="349"/>
    </location>
</feature>
<dbReference type="EMBL" id="CP050292">
    <property type="protein sequence ID" value="QND74206.1"/>
    <property type="molecule type" value="Genomic_DNA"/>
</dbReference>
<dbReference type="AlphaFoldDB" id="A0A7G6U5C4"/>
<feature type="domain" description="AAA" evidence="2">
    <location>
        <begin position="419"/>
        <end position="558"/>
    </location>
</feature>
<dbReference type="InterPro" id="IPR050445">
    <property type="entry name" value="Bact_polysacc_biosynth/exp"/>
</dbReference>
<reference evidence="4" key="1">
    <citation type="journal article" date="2020" name="Mol. Plant Microbe">
        <title>Rhizobial microsymbionts of the narrowly endemic Oxytropis species growing in Kamchatka are characterized by significant genetic diversity and possess a set of genes that are associated with T3SS and T6SS secretion systems and can affect the development of symbiosis.</title>
        <authorList>
            <person name="Safronova V."/>
            <person name="Guro P."/>
            <person name="Sazanova A."/>
            <person name="Kuznetsova I."/>
            <person name="Belimov A."/>
            <person name="Yakubov V."/>
            <person name="Chirak E."/>
            <person name="Afonin A."/>
            <person name="Gogolev Y."/>
            <person name="Andronov E."/>
            <person name="Tikhonovich I."/>
        </authorList>
    </citation>
    <scope>NUCLEOTIDE SEQUENCE [LARGE SCALE GENOMIC DNA]</scope>
    <source>
        <strain evidence="4">581</strain>
    </source>
</reference>
<dbReference type="InterPro" id="IPR025669">
    <property type="entry name" value="AAA_dom"/>
</dbReference>
<proteinExistence type="predicted"/>
<sequence>MEALVGRRIRSLQALSPDMAEDELGRRLTEQSLASNDGLQSLNRVLDSVRKYRRLVVRMIVVGALLAGVAGLLMSPSYLATAQLAVDVRQSGAVDALNAGGASAAPTPAAEESTIDTHVTVLLSDAYLRRLLPTLRALEDARHGAETGSRTWMQSLRTLLGRTWSATKELLLGKNHEPDDGSALAALKRSLKVGQERRSRIIAVTSTAANPQRAAEIANAVAQSYVDEATRQKQSDVEYALSSLATQSSKVQRDLAKAEEELKASRLGQPSPSRDAALEWQVTTLAQQFETLLRRRQELTAKGLTAQSDVSILATATPPERPTSLHPLLMIPPAAIIFALLACVLAVVLNHFDRTLHTEADAVEALRIPCAGLIPSIPLEPGKQPHYVLEEPASHYARAIRSILVSILASDPATPRSQRVVLVSSSIGGEGKTTLAWSLGLYAARLGWRTLLLDFGQFTRRPGGESANLLSVLAYGRPLADAIEHIHESGIDYLPATSFGGHRLRILADPKIPSLLRQLSDTYDFVIIDGPSLLEAPEARLLASWADHVLLAIHSGSTDREAAQTALHQLVRTEHLNPAQNTRFSSVLTRVEPLQQDQFGERAKQLVKRTWGALCRRSKRAITWRTWRGDAIELKRSGSPKLNPRNWLRSD</sequence>
<evidence type="ECO:0000256" key="1">
    <source>
        <dbReference type="SAM" id="Phobius"/>
    </source>
</evidence>
<dbReference type="PANTHER" id="PTHR32309:SF13">
    <property type="entry name" value="FERRIC ENTEROBACTIN TRANSPORT PROTEIN FEPE"/>
    <property type="match status" value="1"/>
</dbReference>